<name>A0ABP0FU80_CLALP</name>
<evidence type="ECO:0000256" key="2">
    <source>
        <dbReference type="ARBA" id="ARBA00022801"/>
    </source>
</evidence>
<keyword evidence="5" id="KW-0472">Membrane</keyword>
<dbReference type="PROSITE" id="PS00126">
    <property type="entry name" value="PDEASE_I_1"/>
    <property type="match status" value="1"/>
</dbReference>
<feature type="domain" description="PDEase" evidence="6">
    <location>
        <begin position="676"/>
        <end position="1071"/>
    </location>
</feature>
<keyword evidence="5" id="KW-0812">Transmembrane</keyword>
<feature type="transmembrane region" description="Helical" evidence="5">
    <location>
        <begin position="124"/>
        <end position="141"/>
    </location>
</feature>
<dbReference type="InterPro" id="IPR036971">
    <property type="entry name" value="PDEase_catalytic_dom_sf"/>
</dbReference>
<accession>A0ABP0FU80</accession>
<evidence type="ECO:0000256" key="1">
    <source>
        <dbReference type="ARBA" id="ARBA00022723"/>
    </source>
</evidence>
<dbReference type="PROSITE" id="PS51845">
    <property type="entry name" value="PDEASE_I_2"/>
    <property type="match status" value="1"/>
</dbReference>
<comment type="cofactor">
    <cofactor evidence="3">
        <name>a divalent metal cation</name>
        <dbReference type="ChEBI" id="CHEBI:60240"/>
    </cofactor>
    <text evidence="3">Binds 2 divalent metal cations per subunit. Site 1 may preferentially bind zinc ions, while site 2 has a preference for magnesium and/or manganese ions.</text>
</comment>
<keyword evidence="1 3" id="KW-0479">Metal-binding</keyword>
<organism evidence="7 8">
    <name type="scientific">Clavelina lepadiformis</name>
    <name type="common">Light-bulb sea squirt</name>
    <name type="synonym">Ascidia lepadiformis</name>
    <dbReference type="NCBI Taxonomy" id="159417"/>
    <lineage>
        <taxon>Eukaryota</taxon>
        <taxon>Metazoa</taxon>
        <taxon>Chordata</taxon>
        <taxon>Tunicata</taxon>
        <taxon>Ascidiacea</taxon>
        <taxon>Aplousobranchia</taxon>
        <taxon>Clavelinidae</taxon>
        <taxon>Clavelina</taxon>
    </lineage>
</organism>
<feature type="region of interest" description="Disordered" evidence="4">
    <location>
        <begin position="1087"/>
        <end position="1124"/>
    </location>
</feature>
<dbReference type="Gene3D" id="1.10.1300.10">
    <property type="entry name" value="3'5'-cyclic nucleotide phosphodiesterase, catalytic domain"/>
    <property type="match status" value="1"/>
</dbReference>
<dbReference type="SUPFAM" id="SSF109604">
    <property type="entry name" value="HD-domain/PDEase-like"/>
    <property type="match status" value="1"/>
</dbReference>
<feature type="region of interest" description="Disordered" evidence="4">
    <location>
        <begin position="510"/>
        <end position="557"/>
    </location>
</feature>
<dbReference type="CDD" id="cd00077">
    <property type="entry name" value="HDc"/>
    <property type="match status" value="1"/>
</dbReference>
<sequence length="1209" mass="136124">MDQKNITVEAYITGASFLVGGIIIMANTAAVVCKSIVRLRFQEDIQRSRYTSPVLTETCTSTSPESLYFETDHLQKCDESQILRQRNISSHKLQDNRKPGDNISNSVECSMPLKNPSDTTDPDFIKLFFMFCVFENLYIFINGCSVDEMHNVVDVNCNISSAVEDFINLNTVLSLRKKYLFTFLHTIGFAALTVFPIILYLTNRCCKSFAENLICSAIILLSAFVSRCCGFLFFPHLQLQITSQGYLLERILSSWIAFFSMGLGVKLVVGTEPKCGGDLSSRLIFPQSVSTDIGNHLEQKCYQSMSDGCTSHYRKTDTVIPELKLKEKETFSNMAGSDAFVPCVVLMKKQNSNPCKRNFNIGMVNRTARTRRRASLDVIKERNCNKEASKWPEIMYRRRTSLPAILASSKKKTVMSSVLMDTATLVEVHATLDELAKAPSNFAEFVKKLQNLLKPYKADHIKPRQVVWLQDSATDGSDEDTICLSTRHSASKRTFVRRSDWQTGQRDLFSTTTTATGLPKEEPGPVKPKRLPKIAKDKTPTSGTPLDSRCESPVSDVPISTHIGRRRTYPNIPVSYSSWSFAPTPKAHPPKKFSTISSDYESCDNEELPLSATIRSKSDTEGDEHAPSFHYHCHINQASPASTQETYPVRSVASSPVMNEAVILEEDEDYLSKRWKDGDLEGHAMFDNYQEKLLESVYEWNFRIFELAGKTHCVLSQMAFKLFQDTGLFETFSIPKREFVCYMQALENGYRRIPYHNRIHAADVLHGCWFLSTQEIPGFQDHSPLFSSDSSDSDSGTGTNTRQVNNIGHGSLAQAIPALELMSLYLAAAMHDYDHPGRTNAFLVETRHPLAILYNDRSVLENHHASASWELLHSNKNFDFLRNLETAEWKRLRFLIVEAILATDLKKHFEILSQFNNKAQCLRSLEDDDSDTPRRTGINWSADEDRLLVCQMVIKLADIGGPAKHTPLHITWTKAICEEFFVQGDEERKLGVPVSPFMDRERPQVAELQRTFINNLIKPIVQSMHKTGILAGKTPDLDNLSVELGHTLRNSLLLEQLKDNLNFWKKRTSGDGQAEMNEAFQYAITVHSSSTDEEDSKPGLVPNHRPNKLSYENNNKDTNSLSCSSEDDNVFDNNSNNSLSEIEKTCCKAEKQTTLASSSGKTAADICPSMQANSDFKHKDVFQSSRTPLHARGNHITLPAPSSLHTSNK</sequence>
<dbReference type="InterPro" id="IPR023174">
    <property type="entry name" value="PDEase_CS"/>
</dbReference>
<feature type="compositionally biased region" description="Polar residues" evidence="4">
    <location>
        <begin position="796"/>
        <end position="805"/>
    </location>
</feature>
<dbReference type="PANTHER" id="PTHR11347">
    <property type="entry name" value="CYCLIC NUCLEOTIDE PHOSPHODIESTERASE"/>
    <property type="match status" value="1"/>
</dbReference>
<feature type="region of interest" description="Disordered" evidence="4">
    <location>
        <begin position="786"/>
        <end position="805"/>
    </location>
</feature>
<dbReference type="InterPro" id="IPR003607">
    <property type="entry name" value="HD/PDEase_dom"/>
</dbReference>
<comment type="similarity">
    <text evidence="3">Belongs to the cyclic nucleotide phosphodiesterase family.</text>
</comment>
<keyword evidence="2 3" id="KW-0378">Hydrolase</keyword>
<dbReference type="EMBL" id="CAWYQH010000097">
    <property type="protein sequence ID" value="CAK8683184.1"/>
    <property type="molecule type" value="Genomic_DNA"/>
</dbReference>
<dbReference type="Pfam" id="PF00233">
    <property type="entry name" value="PDEase_I"/>
    <property type="match status" value="1"/>
</dbReference>
<evidence type="ECO:0000313" key="8">
    <source>
        <dbReference type="Proteomes" id="UP001642483"/>
    </source>
</evidence>
<evidence type="ECO:0000256" key="3">
    <source>
        <dbReference type="RuleBase" id="RU363067"/>
    </source>
</evidence>
<keyword evidence="8" id="KW-1185">Reference proteome</keyword>
<protein>
    <recommendedName>
        <fullName evidence="3">Phosphodiesterase</fullName>
        <ecNumber evidence="3">3.1.4.-</ecNumber>
    </recommendedName>
</protein>
<evidence type="ECO:0000256" key="4">
    <source>
        <dbReference type="SAM" id="MobiDB-lite"/>
    </source>
</evidence>
<evidence type="ECO:0000313" key="7">
    <source>
        <dbReference type="EMBL" id="CAK8683184.1"/>
    </source>
</evidence>
<dbReference type="Proteomes" id="UP001642483">
    <property type="component" value="Unassembled WGS sequence"/>
</dbReference>
<feature type="transmembrane region" description="Helical" evidence="5">
    <location>
        <begin position="179"/>
        <end position="201"/>
    </location>
</feature>
<feature type="compositionally biased region" description="Polar residues" evidence="4">
    <location>
        <begin position="1110"/>
        <end position="1123"/>
    </location>
</feature>
<proteinExistence type="inferred from homology"/>
<reference evidence="7 8" key="1">
    <citation type="submission" date="2024-02" db="EMBL/GenBank/DDBJ databases">
        <authorList>
            <person name="Daric V."/>
            <person name="Darras S."/>
        </authorList>
    </citation>
    <scope>NUCLEOTIDE SEQUENCE [LARGE SCALE GENOMIC DNA]</scope>
</reference>
<keyword evidence="5" id="KW-1133">Transmembrane helix</keyword>
<dbReference type="EC" id="3.1.4.-" evidence="3"/>
<feature type="transmembrane region" description="Helical" evidence="5">
    <location>
        <begin position="12"/>
        <end position="37"/>
    </location>
</feature>
<gene>
    <name evidence="7" type="ORF">CVLEPA_LOCUS14286</name>
</gene>
<evidence type="ECO:0000259" key="6">
    <source>
        <dbReference type="PROSITE" id="PS51845"/>
    </source>
</evidence>
<dbReference type="InterPro" id="IPR002073">
    <property type="entry name" value="PDEase_catalytic_dom"/>
</dbReference>
<feature type="transmembrane region" description="Helical" evidence="5">
    <location>
        <begin position="213"/>
        <end position="234"/>
    </location>
</feature>
<evidence type="ECO:0000256" key="5">
    <source>
        <dbReference type="SAM" id="Phobius"/>
    </source>
</evidence>
<comment type="caution">
    <text evidence="7">The sequence shown here is derived from an EMBL/GenBank/DDBJ whole genome shotgun (WGS) entry which is preliminary data.</text>
</comment>
<feature type="region of interest" description="Disordered" evidence="4">
    <location>
        <begin position="1186"/>
        <end position="1209"/>
    </location>
</feature>